<dbReference type="Pfam" id="PF09917">
    <property type="entry name" value="DUF2147"/>
    <property type="match status" value="1"/>
</dbReference>
<gene>
    <name evidence="2" type="ordered locus">Ilyop_0594</name>
</gene>
<evidence type="ECO:0000313" key="3">
    <source>
        <dbReference type="Proteomes" id="UP000006875"/>
    </source>
</evidence>
<evidence type="ECO:0000259" key="1">
    <source>
        <dbReference type="Pfam" id="PF09917"/>
    </source>
</evidence>
<dbReference type="PANTHER" id="PTHR36919:SF2">
    <property type="entry name" value="BLL6627 PROTEIN"/>
    <property type="match status" value="1"/>
</dbReference>
<organism evidence="2 3">
    <name type="scientific">Ilyobacter polytropus (strain ATCC 51220 / DSM 2926 / LMG 16218 / CuHBu1)</name>
    <dbReference type="NCBI Taxonomy" id="572544"/>
    <lineage>
        <taxon>Bacteria</taxon>
        <taxon>Fusobacteriati</taxon>
        <taxon>Fusobacteriota</taxon>
        <taxon>Fusobacteriia</taxon>
        <taxon>Fusobacteriales</taxon>
        <taxon>Fusobacteriaceae</taxon>
        <taxon>Ilyobacter</taxon>
    </lineage>
</organism>
<dbReference type="Proteomes" id="UP000006875">
    <property type="component" value="Chromosome"/>
</dbReference>
<dbReference type="AlphaFoldDB" id="E3H6G9"/>
<protein>
    <recommendedName>
        <fullName evidence="1">DUF2147 domain-containing protein</fullName>
    </recommendedName>
</protein>
<sequence length="157" mass="18182">MKFFFIFIVLSINIMGKSFEGYWLIPSGKTIIHITQENKEFSGHVVWLKNPLYPKRDPMESEIQIDRRNPDPLLRNRKVMGLKVVGNMKLDSKNSNILKDGWVYDSWNGKKYYGKAVLSEPDILKLKGSLDPWGIFGYSQKCTRIVSPEKYGLPLLK</sequence>
<dbReference type="PANTHER" id="PTHR36919">
    <property type="entry name" value="BLR1215 PROTEIN"/>
    <property type="match status" value="1"/>
</dbReference>
<dbReference type="EMBL" id="CP002281">
    <property type="protein sequence ID" value="ADO82382.1"/>
    <property type="molecule type" value="Genomic_DNA"/>
</dbReference>
<dbReference type="eggNOG" id="COG4731">
    <property type="taxonomic scope" value="Bacteria"/>
</dbReference>
<feature type="domain" description="DUF2147" evidence="1">
    <location>
        <begin position="21"/>
        <end position="144"/>
    </location>
</feature>
<dbReference type="InterPro" id="IPR019223">
    <property type="entry name" value="DUF2147"/>
</dbReference>
<name>E3H6G9_ILYPC</name>
<keyword evidence="3" id="KW-1185">Reference proteome</keyword>
<dbReference type="STRING" id="572544.Ilyop_0594"/>
<evidence type="ECO:0000313" key="2">
    <source>
        <dbReference type="EMBL" id="ADO82382.1"/>
    </source>
</evidence>
<proteinExistence type="predicted"/>
<accession>E3H6G9</accession>
<dbReference type="KEGG" id="ipo:Ilyop_0594"/>
<dbReference type="Gene3D" id="2.40.128.520">
    <property type="match status" value="1"/>
</dbReference>
<reference evidence="2 3" key="1">
    <citation type="journal article" date="2010" name="Stand. Genomic Sci.">
        <title>Complete genome sequence of Ilyobacter polytropus type strain (CuHbu1).</title>
        <authorList>
            <person name="Sikorski J."/>
            <person name="Chertkov O."/>
            <person name="Lapidus A."/>
            <person name="Nolan M."/>
            <person name="Lucas S."/>
            <person name="Del Rio T.G."/>
            <person name="Tice H."/>
            <person name="Cheng J.F."/>
            <person name="Tapia R."/>
            <person name="Han C."/>
            <person name="Goodwin L."/>
            <person name="Pitluck S."/>
            <person name="Liolios K."/>
            <person name="Ivanova N."/>
            <person name="Mavromatis K."/>
            <person name="Mikhailova N."/>
            <person name="Pati A."/>
            <person name="Chen A."/>
            <person name="Palaniappan K."/>
            <person name="Land M."/>
            <person name="Hauser L."/>
            <person name="Chang Y.J."/>
            <person name="Jeffries C.D."/>
            <person name="Brambilla E."/>
            <person name="Yasawong M."/>
            <person name="Rohde M."/>
            <person name="Pukall R."/>
            <person name="Spring S."/>
            <person name="Goker M."/>
            <person name="Woyke T."/>
            <person name="Bristow J."/>
            <person name="Eisen J.A."/>
            <person name="Markowitz V."/>
            <person name="Hugenholtz P."/>
            <person name="Kyrpides N.C."/>
            <person name="Klenk H.P."/>
        </authorList>
    </citation>
    <scope>NUCLEOTIDE SEQUENCE [LARGE SCALE GENOMIC DNA]</scope>
    <source>
        <strain evidence="3">ATCC 51220 / DSM 2926 / LMG 16218 / CuHBu1</strain>
    </source>
</reference>
<dbReference type="RefSeq" id="WP_013387052.1">
    <property type="nucleotide sequence ID" value="NC_014632.1"/>
</dbReference>
<dbReference type="OrthoDB" id="9814399at2"/>
<dbReference type="HOGENOM" id="CLU_108869_2_1_0"/>